<evidence type="ECO:0000313" key="8">
    <source>
        <dbReference type="EMBL" id="QFR01653.1"/>
    </source>
</evidence>
<dbReference type="PRINTS" id="PR01181">
    <property type="entry name" value="DAPDCRBXLASE"/>
</dbReference>
<dbReference type="KEGG" id="sphv:F9278_41875"/>
<dbReference type="RefSeq" id="WP_152172980.1">
    <property type="nucleotide sequence ID" value="NZ_CP045096.1"/>
</dbReference>
<evidence type="ECO:0000256" key="1">
    <source>
        <dbReference type="ARBA" id="ARBA00001933"/>
    </source>
</evidence>
<dbReference type="GO" id="GO:0008836">
    <property type="term" value="F:diaminopimelate decarboxylase activity"/>
    <property type="evidence" value="ECO:0007669"/>
    <property type="project" value="InterPro"/>
</dbReference>
<dbReference type="PANTHER" id="PTHR43727">
    <property type="entry name" value="DIAMINOPIMELATE DECARBOXYLASE"/>
    <property type="match status" value="1"/>
</dbReference>
<evidence type="ECO:0000256" key="5">
    <source>
        <dbReference type="ARBA" id="ARBA00023239"/>
    </source>
</evidence>
<keyword evidence="9" id="KW-1185">Reference proteome</keyword>
<evidence type="ECO:0000256" key="2">
    <source>
        <dbReference type="ARBA" id="ARBA00022793"/>
    </source>
</evidence>
<comment type="cofactor">
    <cofactor evidence="1 6">
        <name>pyridoxal 5'-phosphate</name>
        <dbReference type="ChEBI" id="CHEBI:597326"/>
    </cofactor>
</comment>
<evidence type="ECO:0000256" key="3">
    <source>
        <dbReference type="ARBA" id="ARBA00022898"/>
    </source>
</evidence>
<keyword evidence="4" id="KW-0457">Lysine biosynthesis</keyword>
<evidence type="ECO:0000259" key="7">
    <source>
        <dbReference type="Pfam" id="PF02784"/>
    </source>
</evidence>
<dbReference type="SUPFAM" id="SSF51419">
    <property type="entry name" value="PLP-binding barrel"/>
    <property type="match status" value="1"/>
</dbReference>
<keyword evidence="5" id="KW-0456">Lyase</keyword>
<dbReference type="GO" id="GO:0009089">
    <property type="term" value="P:lysine biosynthetic process via diaminopimelate"/>
    <property type="evidence" value="ECO:0007669"/>
    <property type="project" value="InterPro"/>
</dbReference>
<proteinExistence type="predicted"/>
<dbReference type="InterPro" id="IPR002986">
    <property type="entry name" value="DAP_deCOOHase_LysA"/>
</dbReference>
<feature type="modified residue" description="N6-(pyridoxal phosphate)lysine" evidence="6">
    <location>
        <position position="79"/>
    </location>
</feature>
<keyword evidence="4" id="KW-0028">Amino-acid biosynthesis</keyword>
<dbReference type="InterPro" id="IPR009006">
    <property type="entry name" value="Ala_racemase/Decarboxylase_C"/>
</dbReference>
<dbReference type="EMBL" id="CP045096">
    <property type="protein sequence ID" value="QFR01653.1"/>
    <property type="molecule type" value="Genomic_DNA"/>
</dbReference>
<sequence length="466" mass="50183">MTDATGAELLNSLLTPTDRLSVEEGELVVDGHKASELLAEFGSPLFVLSAGVFVDNLRRIRSAFSANWPEPVSVLYAIKTNNNLAVRALMSANGAGGDAFSEGELDATIRTGTDMSKVVINGSDKSDGVIRTAVRHGACINFDCAEDAERTSAIAAAEGVRARVLVRLRLTLDDADAGSEDYPAVEKLRNYLVRDQVGLSAESAAEIVPRVLKDPNLELIGYHFHQGRQSRELAHFQWWAKSLGRTVGRLADLTGFQPQVIDTGGGYPRQRDTEMLVGERMNPLTIEEYGAGICEGLIAGLTEGGVPIPELWIEPGRFISGNSGVLLATVGTVKSDQGSTWVNVDASINNLPRVDNRSFKYVLLPATRMDEQPTDRVNVVGALCTGAHFASDLAFPPTERGDAVAFLDAGMYAEVGQNQYNAVPRPATVMVLDGEPVVVKRRETLDDVFAAHQVPEGLKNHSLSAR</sequence>
<dbReference type="Gene3D" id="3.20.20.10">
    <property type="entry name" value="Alanine racemase"/>
    <property type="match status" value="1"/>
</dbReference>
<organism evidence="8 9">
    <name type="scientific">Streptomyces phaeolivaceus</name>
    <dbReference type="NCBI Taxonomy" id="2653200"/>
    <lineage>
        <taxon>Bacteria</taxon>
        <taxon>Bacillati</taxon>
        <taxon>Actinomycetota</taxon>
        <taxon>Actinomycetes</taxon>
        <taxon>Kitasatosporales</taxon>
        <taxon>Streptomycetaceae</taxon>
        <taxon>Streptomyces</taxon>
    </lineage>
</organism>
<dbReference type="AlphaFoldDB" id="A0A5P8KFT2"/>
<dbReference type="Gene3D" id="2.40.37.10">
    <property type="entry name" value="Lyase, Ornithine Decarboxylase, Chain A, domain 1"/>
    <property type="match status" value="1"/>
</dbReference>
<feature type="active site" description="Proton donor" evidence="6">
    <location>
        <position position="384"/>
    </location>
</feature>
<feature type="domain" description="Orn/DAP/Arg decarboxylase 2 N-terminal" evidence="7">
    <location>
        <begin position="61"/>
        <end position="320"/>
    </location>
</feature>
<dbReference type="Proteomes" id="UP000327294">
    <property type="component" value="Chromosome"/>
</dbReference>
<keyword evidence="3 6" id="KW-0663">Pyridoxal phosphate</keyword>
<evidence type="ECO:0000256" key="6">
    <source>
        <dbReference type="PIRSR" id="PIRSR600183-50"/>
    </source>
</evidence>
<name>A0A5P8KFT2_9ACTN</name>
<evidence type="ECO:0000256" key="4">
    <source>
        <dbReference type="ARBA" id="ARBA00023154"/>
    </source>
</evidence>
<dbReference type="InterPro" id="IPR000183">
    <property type="entry name" value="Orn/DAP/Arg_de-COase"/>
</dbReference>
<dbReference type="PANTHER" id="PTHR43727:SF2">
    <property type="entry name" value="GROUP IV DECARBOXYLASE"/>
    <property type="match status" value="1"/>
</dbReference>
<dbReference type="InterPro" id="IPR029066">
    <property type="entry name" value="PLP-binding_barrel"/>
</dbReference>
<dbReference type="PRINTS" id="PR01179">
    <property type="entry name" value="ODADCRBXLASE"/>
</dbReference>
<evidence type="ECO:0000313" key="9">
    <source>
        <dbReference type="Proteomes" id="UP000327294"/>
    </source>
</evidence>
<accession>A0A5P8KFT2</accession>
<protein>
    <recommendedName>
        <fullName evidence="7">Orn/DAP/Arg decarboxylase 2 N-terminal domain-containing protein</fullName>
    </recommendedName>
</protein>
<dbReference type="SUPFAM" id="SSF50621">
    <property type="entry name" value="Alanine racemase C-terminal domain-like"/>
    <property type="match status" value="1"/>
</dbReference>
<gene>
    <name evidence="8" type="ORF">F9278_41875</name>
</gene>
<reference evidence="8 9" key="1">
    <citation type="submission" date="2019-10" db="EMBL/GenBank/DDBJ databases">
        <title>Streptomyces sp. strain GY16 isolated from leaves of Broussonetia papyrifera.</title>
        <authorList>
            <person name="Mo P."/>
        </authorList>
    </citation>
    <scope>NUCLEOTIDE SEQUENCE [LARGE SCALE GENOMIC DNA]</scope>
    <source>
        <strain evidence="8 9">GY16</strain>
    </source>
</reference>
<dbReference type="Pfam" id="PF02784">
    <property type="entry name" value="Orn_Arg_deC_N"/>
    <property type="match status" value="1"/>
</dbReference>
<keyword evidence="2" id="KW-0210">Decarboxylase</keyword>
<dbReference type="InterPro" id="IPR022644">
    <property type="entry name" value="De-COase2_N"/>
</dbReference>